<dbReference type="AlphaFoldDB" id="Q5N9N7"/>
<dbReference type="EMBL" id="AP003251">
    <property type="protein sequence ID" value="BAD81821.1"/>
    <property type="molecule type" value="Genomic_DNA"/>
</dbReference>
<proteinExistence type="predicted"/>
<organism evidence="2">
    <name type="scientific">Oryza sativa subsp. japonica</name>
    <name type="common">Rice</name>
    <dbReference type="NCBI Taxonomy" id="39947"/>
    <lineage>
        <taxon>Eukaryota</taxon>
        <taxon>Viridiplantae</taxon>
        <taxon>Streptophyta</taxon>
        <taxon>Embryophyta</taxon>
        <taxon>Tracheophyta</taxon>
        <taxon>Spermatophyta</taxon>
        <taxon>Magnoliopsida</taxon>
        <taxon>Liliopsida</taxon>
        <taxon>Poales</taxon>
        <taxon>Poaceae</taxon>
        <taxon>BOP clade</taxon>
        <taxon>Oryzoideae</taxon>
        <taxon>Oryzeae</taxon>
        <taxon>Oryzinae</taxon>
        <taxon>Oryza</taxon>
        <taxon>Oryza sativa</taxon>
    </lineage>
</organism>
<feature type="region of interest" description="Disordered" evidence="1">
    <location>
        <begin position="29"/>
        <end position="101"/>
    </location>
</feature>
<gene>
    <name evidence="2" type="primary">P0446B05.17</name>
</gene>
<evidence type="ECO:0000256" key="1">
    <source>
        <dbReference type="SAM" id="MobiDB-lite"/>
    </source>
</evidence>
<sequence>MATWGRDDGAGFVLQLAVSGGAYTRRPREELGSWEGRTRHGVGATWRRRKGSGDGCLAEEEGKAPQRRRKLAARLGVGPAWTEERKRRKGRIRPKRRRKKV</sequence>
<accession>Q5N9N7</accession>
<name>Q5N9N7_ORYSJ</name>
<evidence type="ECO:0000313" key="2">
    <source>
        <dbReference type="EMBL" id="BAD81821.1"/>
    </source>
</evidence>
<reference evidence="2" key="1">
    <citation type="journal article" date="2002" name="Nature">
        <title>The genome sequence and structure of rice chromosome 1.</title>
        <authorList>
            <person name="Sasaki T."/>
            <person name="Matsumoto T."/>
            <person name="Yamamoto K."/>
            <person name="Sakata K."/>
            <person name="Baba T."/>
            <person name="Katayose Y."/>
            <person name="Wu J."/>
            <person name="Niimura Y."/>
            <person name="Cheng Z."/>
            <person name="Nagamura Y."/>
            <person name="Antonio B.A."/>
            <person name="Kanamori H."/>
            <person name="Hosokawa S."/>
            <person name="Masukawa M."/>
            <person name="Arikawa K."/>
            <person name="Chiden Y."/>
            <person name="Hayashi M."/>
            <person name="Okamoto M."/>
            <person name="Ando T."/>
            <person name="Aoki H."/>
            <person name="Arita K."/>
            <person name="Hamada M."/>
            <person name="Harada C."/>
            <person name="Hijishita S."/>
            <person name="Honda M."/>
            <person name="Ichikawa Y."/>
            <person name="Idonuma A."/>
            <person name="Iijima M."/>
            <person name="Ikeda M."/>
            <person name="Ikeno M."/>
            <person name="Itoh S."/>
            <person name="Itoh T."/>
            <person name="Itoh Y."/>
            <person name="Itoh Y."/>
            <person name="Iwabuchi A."/>
            <person name="Kamiya K."/>
            <person name="Karasawa W."/>
            <person name="Katagiri S."/>
            <person name="Kikuta A."/>
            <person name="Kobayashi N."/>
            <person name="Kono I."/>
            <person name="Machita K."/>
            <person name="Maehara T."/>
            <person name="Mizuno H."/>
            <person name="Mizubayashi T."/>
            <person name="Mukai Y."/>
            <person name="Nagasaki H."/>
            <person name="Nakashima M."/>
            <person name="Nakama Y."/>
            <person name="Nakamichi Y."/>
            <person name="Nakamura M."/>
            <person name="Namiki N."/>
            <person name="Negishi M."/>
            <person name="Ohta I."/>
            <person name="Ono N."/>
            <person name="Saji S."/>
            <person name="Sakai K."/>
            <person name="Shibata M."/>
            <person name="Shimokawa T."/>
            <person name="Shomura A."/>
            <person name="Song J."/>
            <person name="Takazaki Y."/>
            <person name="Terasawa K."/>
            <person name="Tsuji K."/>
            <person name="Waki K."/>
            <person name="Yamagata H."/>
            <person name="Yamane H."/>
            <person name="Yoshiki S."/>
            <person name="Yoshihara R."/>
            <person name="Yukawa K."/>
            <person name="Zhong H."/>
            <person name="Iwama H."/>
            <person name="Endo T."/>
            <person name="Ito H."/>
            <person name="Hahn J.H."/>
            <person name="Kim H.I."/>
            <person name="Eun M.Y."/>
            <person name="Yano M."/>
            <person name="Jiang J."/>
            <person name="Gojobori T."/>
        </authorList>
    </citation>
    <scope>NUCLEOTIDE SEQUENCE [LARGE SCALE GENOMIC DNA]</scope>
</reference>
<protein>
    <submittedName>
        <fullName evidence="2">Uncharacterized protein</fullName>
    </submittedName>
</protein>
<dbReference type="Proteomes" id="UP000817658">
    <property type="component" value="Chromosome 1"/>
</dbReference>
<feature type="compositionally biased region" description="Basic residues" evidence="1">
    <location>
        <begin position="86"/>
        <end position="101"/>
    </location>
</feature>